<organism evidence="2 3">
    <name type="scientific">Ramazzottius varieornatus</name>
    <name type="common">Water bear</name>
    <name type="synonym">Tardigrade</name>
    <dbReference type="NCBI Taxonomy" id="947166"/>
    <lineage>
        <taxon>Eukaryota</taxon>
        <taxon>Metazoa</taxon>
        <taxon>Ecdysozoa</taxon>
        <taxon>Tardigrada</taxon>
        <taxon>Eutardigrada</taxon>
        <taxon>Parachela</taxon>
        <taxon>Hypsibioidea</taxon>
        <taxon>Ramazzottiidae</taxon>
        <taxon>Ramazzottius</taxon>
    </lineage>
</organism>
<feature type="region of interest" description="Disordered" evidence="1">
    <location>
        <begin position="88"/>
        <end position="111"/>
    </location>
</feature>
<gene>
    <name evidence="2" type="primary">RvY_08313</name>
    <name evidence="2" type="synonym">RvY_08313.1</name>
    <name evidence="2" type="ORF">RvY_08313-1</name>
</gene>
<dbReference type="Proteomes" id="UP000186922">
    <property type="component" value="Unassembled WGS sequence"/>
</dbReference>
<comment type="caution">
    <text evidence="2">The sequence shown here is derived from an EMBL/GenBank/DDBJ whole genome shotgun (WGS) entry which is preliminary data.</text>
</comment>
<keyword evidence="3" id="KW-1185">Reference proteome</keyword>
<feature type="compositionally biased region" description="Basic and acidic residues" evidence="1">
    <location>
        <begin position="88"/>
        <end position="105"/>
    </location>
</feature>
<dbReference type="AlphaFoldDB" id="A0A1D1V5D4"/>
<reference evidence="2 3" key="1">
    <citation type="journal article" date="2016" name="Nat. Commun.">
        <title>Extremotolerant tardigrade genome and improved radiotolerance of human cultured cells by tardigrade-unique protein.</title>
        <authorList>
            <person name="Hashimoto T."/>
            <person name="Horikawa D.D."/>
            <person name="Saito Y."/>
            <person name="Kuwahara H."/>
            <person name="Kozuka-Hata H."/>
            <person name="Shin-I T."/>
            <person name="Minakuchi Y."/>
            <person name="Ohishi K."/>
            <person name="Motoyama A."/>
            <person name="Aizu T."/>
            <person name="Enomoto A."/>
            <person name="Kondo K."/>
            <person name="Tanaka S."/>
            <person name="Hara Y."/>
            <person name="Koshikawa S."/>
            <person name="Sagara H."/>
            <person name="Miura T."/>
            <person name="Yokobori S."/>
            <person name="Miyagawa K."/>
            <person name="Suzuki Y."/>
            <person name="Kubo T."/>
            <person name="Oyama M."/>
            <person name="Kohara Y."/>
            <person name="Fujiyama A."/>
            <person name="Arakawa K."/>
            <person name="Katayama T."/>
            <person name="Toyoda A."/>
            <person name="Kunieda T."/>
        </authorList>
    </citation>
    <scope>NUCLEOTIDE SEQUENCE [LARGE SCALE GENOMIC DNA]</scope>
    <source>
        <strain evidence="2 3">YOKOZUNA-1</strain>
    </source>
</reference>
<sequence>MPTTTAVHRAYDILYLHRKGLQIWRRRMRVDDGLPELSKYPPSLYSRLRSLGRNSIATWYSLQAFVYLSDNGLADNGAPSLEMYPKVHEKNPTVKTEPKHDRAELEPSSSN</sequence>
<evidence type="ECO:0000313" key="3">
    <source>
        <dbReference type="Proteomes" id="UP000186922"/>
    </source>
</evidence>
<proteinExistence type="predicted"/>
<name>A0A1D1V5D4_RAMVA</name>
<dbReference type="EMBL" id="BDGG01000003">
    <property type="protein sequence ID" value="GAU96949.1"/>
    <property type="molecule type" value="Genomic_DNA"/>
</dbReference>
<accession>A0A1D1V5D4</accession>
<evidence type="ECO:0000256" key="1">
    <source>
        <dbReference type="SAM" id="MobiDB-lite"/>
    </source>
</evidence>
<protein>
    <submittedName>
        <fullName evidence="2">Uncharacterized protein</fullName>
    </submittedName>
</protein>
<evidence type="ECO:0000313" key="2">
    <source>
        <dbReference type="EMBL" id="GAU96949.1"/>
    </source>
</evidence>